<dbReference type="CDD" id="cd20691">
    <property type="entry name" value="CdiI_EC536-like"/>
    <property type="match status" value="1"/>
</dbReference>
<organism evidence="2 3">
    <name type="scientific">Goodfellowiella coeruleoviolacea</name>
    <dbReference type="NCBI Taxonomy" id="334858"/>
    <lineage>
        <taxon>Bacteria</taxon>
        <taxon>Bacillati</taxon>
        <taxon>Actinomycetota</taxon>
        <taxon>Actinomycetes</taxon>
        <taxon>Pseudonocardiales</taxon>
        <taxon>Pseudonocardiaceae</taxon>
        <taxon>Goodfellowiella</taxon>
    </lineage>
</organism>
<accession>A0AAE3KHK7</accession>
<evidence type="ECO:0000256" key="1">
    <source>
        <dbReference type="SAM" id="MobiDB-lite"/>
    </source>
</evidence>
<reference evidence="2" key="1">
    <citation type="submission" date="2022-06" db="EMBL/GenBank/DDBJ databases">
        <title>Genomic Encyclopedia of Archaeal and Bacterial Type Strains, Phase II (KMG-II): from individual species to whole genera.</title>
        <authorList>
            <person name="Goeker M."/>
        </authorList>
    </citation>
    <scope>NUCLEOTIDE SEQUENCE</scope>
    <source>
        <strain evidence="2">DSM 43935</strain>
    </source>
</reference>
<evidence type="ECO:0000313" key="3">
    <source>
        <dbReference type="Proteomes" id="UP001206128"/>
    </source>
</evidence>
<proteinExistence type="predicted"/>
<dbReference type="EMBL" id="JAMTCK010000013">
    <property type="protein sequence ID" value="MCP2168381.1"/>
    <property type="molecule type" value="Genomic_DNA"/>
</dbReference>
<feature type="region of interest" description="Disordered" evidence="1">
    <location>
        <begin position="162"/>
        <end position="195"/>
    </location>
</feature>
<name>A0AAE3KHK7_9PSEU</name>
<sequence>MTHGNETESLRRGRMLRRGVPASQSPRGDGTPASGSDHGQMKRPAYLNRSLEELDGQRWGDPPADSTYLITTVLQLRRKPVGEVSTEDFRILIGQQVGLPWLVPLALQQLRRDPLAQGDFYPGDLLGAVLRVNAEFWAANPALAHQVHAVLDLLPDPPRPLPADVERFRAQAPTDQRSQRRGATDGGRRRRGRRG</sequence>
<dbReference type="Proteomes" id="UP001206128">
    <property type="component" value="Unassembled WGS sequence"/>
</dbReference>
<dbReference type="Pfam" id="PF18616">
    <property type="entry name" value="CdiI_3"/>
    <property type="match status" value="1"/>
</dbReference>
<feature type="region of interest" description="Disordered" evidence="1">
    <location>
        <begin position="1"/>
        <end position="42"/>
    </location>
</feature>
<dbReference type="InterPro" id="IPR040547">
    <property type="entry name" value="CdiI"/>
</dbReference>
<protein>
    <submittedName>
        <fullName evidence="2">Uncharacterized protein</fullName>
    </submittedName>
</protein>
<dbReference type="AlphaFoldDB" id="A0AAE3KHK7"/>
<keyword evidence="3" id="KW-1185">Reference proteome</keyword>
<comment type="caution">
    <text evidence="2">The sequence shown here is derived from an EMBL/GenBank/DDBJ whole genome shotgun (WGS) entry which is preliminary data.</text>
</comment>
<gene>
    <name evidence="2" type="ORF">LX83_005259</name>
</gene>
<feature type="compositionally biased region" description="Basic and acidic residues" evidence="1">
    <location>
        <begin position="1"/>
        <end position="11"/>
    </location>
</feature>
<evidence type="ECO:0000313" key="2">
    <source>
        <dbReference type="EMBL" id="MCP2168381.1"/>
    </source>
</evidence>